<evidence type="ECO:0000256" key="2">
    <source>
        <dbReference type="SAM" id="Phobius"/>
    </source>
</evidence>
<evidence type="ECO:0000313" key="4">
    <source>
        <dbReference type="EMBL" id="CEN52747.1"/>
    </source>
</evidence>
<gene>
    <name evidence="4" type="ORF">CCAND93_290012</name>
</gene>
<feature type="domain" description="Conjugative transposon TraM C-terminal" evidence="3">
    <location>
        <begin position="196"/>
        <end position="338"/>
    </location>
</feature>
<dbReference type="AlphaFoldDB" id="A0A0B7IRV4"/>
<dbReference type="RefSeq" id="WP_042007408.1">
    <property type="nucleotide sequence ID" value="NZ_CDOL01000212.1"/>
</dbReference>
<name>A0A0B7IRV4_9FLAO</name>
<evidence type="ECO:0000313" key="5">
    <source>
        <dbReference type="Proteomes" id="UP000038200"/>
    </source>
</evidence>
<protein>
    <recommendedName>
        <fullName evidence="3">Conjugative transposon TraM C-terminal domain-containing protein</fullName>
    </recommendedName>
</protein>
<evidence type="ECO:0000259" key="3">
    <source>
        <dbReference type="Pfam" id="PF12508"/>
    </source>
</evidence>
<reference evidence="4 5" key="1">
    <citation type="submission" date="2015-01" db="EMBL/GenBank/DDBJ databases">
        <authorList>
            <person name="Xiang T."/>
            <person name="Song Y."/>
            <person name="Huang L."/>
            <person name="Wang B."/>
            <person name="Wu P."/>
        </authorList>
    </citation>
    <scope>NUCLEOTIDE SEQUENCE [LARGE SCALE GENOMIC DNA]</scope>
    <source>
        <strain evidence="4 5">CcD93</strain>
    </source>
</reference>
<keyword evidence="2" id="KW-1133">Transmembrane helix</keyword>
<keyword evidence="2" id="KW-0472">Membrane</keyword>
<dbReference type="Pfam" id="PF12508">
    <property type="entry name" value="Transposon_TraM"/>
    <property type="match status" value="1"/>
</dbReference>
<proteinExistence type="predicted"/>
<keyword evidence="2" id="KW-0812">Transmembrane</keyword>
<feature type="region of interest" description="Disordered" evidence="1">
    <location>
        <begin position="141"/>
        <end position="166"/>
    </location>
</feature>
<dbReference type="EMBL" id="CDOL01000212">
    <property type="protein sequence ID" value="CEN52747.1"/>
    <property type="molecule type" value="Genomic_DNA"/>
</dbReference>
<evidence type="ECO:0000256" key="1">
    <source>
        <dbReference type="SAM" id="MobiDB-lite"/>
    </source>
</evidence>
<organism evidence="4 5">
    <name type="scientific">Capnocytophaga canis</name>
    <dbReference type="NCBI Taxonomy" id="1848903"/>
    <lineage>
        <taxon>Bacteria</taxon>
        <taxon>Pseudomonadati</taxon>
        <taxon>Bacteroidota</taxon>
        <taxon>Flavobacteriia</taxon>
        <taxon>Flavobacteriales</taxon>
        <taxon>Flavobacteriaceae</taxon>
        <taxon>Capnocytophaga</taxon>
    </lineage>
</organism>
<sequence length="352" mass="40764">MIDRIKNDIAFRNKAILILLVVVIAVSIVMMTVTSSEDNRKDNLVIDKTGSVNLIPADTTSLNDDKMAIYREDKMFQDRENRTIDLVNNEANFGLSPQEIAKKEEEQMNDIDAYMAERRKQTERAAIQSEKNRMAQQDYVTANQTPNDATPVQQNKPPKKEKTKEELEAEYYQTLLKAKEERMGIKQEEKNLFEFRAVFYLDQWVIPGDRARLILPKDVVINNRVFPKGTDLYANVSISKSRVIFKITNINHYPIEMMVKDLQDGEIGIYSEQAGKLWRDYQADLQQHALNQVGQEIQRDLNLPLLSAGITSLKAFFSRKRYANNERILLLNDHEVIITNNFDQEEFKDVIN</sequence>
<dbReference type="OrthoDB" id="1453786at2"/>
<dbReference type="Proteomes" id="UP000038200">
    <property type="component" value="Unassembled WGS sequence"/>
</dbReference>
<feature type="transmembrane region" description="Helical" evidence="2">
    <location>
        <begin position="15"/>
        <end position="33"/>
    </location>
</feature>
<feature type="compositionally biased region" description="Polar residues" evidence="1">
    <location>
        <begin position="141"/>
        <end position="155"/>
    </location>
</feature>
<dbReference type="InterPro" id="IPR055407">
    <property type="entry name" value="TraM_C"/>
</dbReference>
<accession>A0A0B7IRV4</accession>